<sequence>MPELRLRVAQATLAKLLAFSFNVPSWVDLANDFAAIPDDGNQHLVLTLSRCRAVRRCRLYLIGDRVTIDEFLHVAEEVKEVQFEKALRQYGDARGWSMQPRGEMDLPTEGSLNQRFPMLETLKIKEAVKLWFNQQV</sequence>
<dbReference type="AlphaFoldDB" id="A0A9P8VP69"/>
<gene>
    <name evidence="1" type="ORF">B0T10DRAFT_467087</name>
</gene>
<keyword evidence="2" id="KW-1185">Reference proteome</keyword>
<dbReference type="Proteomes" id="UP000777438">
    <property type="component" value="Unassembled WGS sequence"/>
</dbReference>
<accession>A0A9P8VP69</accession>
<protein>
    <submittedName>
        <fullName evidence="1">Uncharacterized protein</fullName>
    </submittedName>
</protein>
<reference evidence="1 2" key="1">
    <citation type="journal article" date="2021" name="Nat. Commun.">
        <title>Genetic determinants of endophytism in the Arabidopsis root mycobiome.</title>
        <authorList>
            <person name="Mesny F."/>
            <person name="Miyauchi S."/>
            <person name="Thiergart T."/>
            <person name="Pickel B."/>
            <person name="Atanasova L."/>
            <person name="Karlsson M."/>
            <person name="Huettel B."/>
            <person name="Barry K.W."/>
            <person name="Haridas S."/>
            <person name="Chen C."/>
            <person name="Bauer D."/>
            <person name="Andreopoulos W."/>
            <person name="Pangilinan J."/>
            <person name="LaButti K."/>
            <person name="Riley R."/>
            <person name="Lipzen A."/>
            <person name="Clum A."/>
            <person name="Drula E."/>
            <person name="Henrissat B."/>
            <person name="Kohler A."/>
            <person name="Grigoriev I.V."/>
            <person name="Martin F.M."/>
            <person name="Hacquard S."/>
        </authorList>
    </citation>
    <scope>NUCLEOTIDE SEQUENCE [LARGE SCALE GENOMIC DNA]</scope>
    <source>
        <strain evidence="1 2">MPI-CAGE-CH-0241</strain>
    </source>
</reference>
<name>A0A9P8VP69_9HYPO</name>
<evidence type="ECO:0000313" key="1">
    <source>
        <dbReference type="EMBL" id="KAH6869792.1"/>
    </source>
</evidence>
<organism evidence="1 2">
    <name type="scientific">Thelonectria olida</name>
    <dbReference type="NCBI Taxonomy" id="1576542"/>
    <lineage>
        <taxon>Eukaryota</taxon>
        <taxon>Fungi</taxon>
        <taxon>Dikarya</taxon>
        <taxon>Ascomycota</taxon>
        <taxon>Pezizomycotina</taxon>
        <taxon>Sordariomycetes</taxon>
        <taxon>Hypocreomycetidae</taxon>
        <taxon>Hypocreales</taxon>
        <taxon>Nectriaceae</taxon>
        <taxon>Thelonectria</taxon>
    </lineage>
</organism>
<comment type="caution">
    <text evidence="1">The sequence shown here is derived from an EMBL/GenBank/DDBJ whole genome shotgun (WGS) entry which is preliminary data.</text>
</comment>
<evidence type="ECO:0000313" key="2">
    <source>
        <dbReference type="Proteomes" id="UP000777438"/>
    </source>
</evidence>
<dbReference type="EMBL" id="JAGPYM010000066">
    <property type="protein sequence ID" value="KAH6869792.1"/>
    <property type="molecule type" value="Genomic_DNA"/>
</dbReference>
<proteinExistence type="predicted"/>